<dbReference type="PANTHER" id="PTHR13743">
    <property type="entry name" value="BEIGE/BEACH-RELATED"/>
    <property type="match status" value="1"/>
</dbReference>
<dbReference type="GO" id="GO:0019901">
    <property type="term" value="F:protein kinase binding"/>
    <property type="evidence" value="ECO:0007669"/>
    <property type="project" value="TreeGrafter"/>
</dbReference>
<keyword evidence="1" id="KW-0853">WD repeat</keyword>
<dbReference type="PANTHER" id="PTHR13743:SF112">
    <property type="entry name" value="BEACH DOMAIN-CONTAINING PROTEIN"/>
    <property type="match status" value="1"/>
</dbReference>
<dbReference type="Gene3D" id="1.10.1540.10">
    <property type="entry name" value="BEACH domain"/>
    <property type="match status" value="1"/>
</dbReference>
<dbReference type="InParanoid" id="A0A4W3GLU1"/>
<evidence type="ECO:0000313" key="3">
    <source>
        <dbReference type="Ensembl" id="ENSCMIP00000004057.1"/>
    </source>
</evidence>
<proteinExistence type="predicted"/>
<dbReference type="STRING" id="7868.ENSCMIP00000004057"/>
<evidence type="ECO:0000313" key="4">
    <source>
        <dbReference type="Proteomes" id="UP000314986"/>
    </source>
</evidence>
<dbReference type="InterPro" id="IPR050865">
    <property type="entry name" value="BEACH_Domain"/>
</dbReference>
<dbReference type="GO" id="GO:0016020">
    <property type="term" value="C:membrane"/>
    <property type="evidence" value="ECO:0007669"/>
    <property type="project" value="TreeGrafter"/>
</dbReference>
<protein>
    <recommendedName>
        <fullName evidence="2">BEACH domain-containing protein</fullName>
    </recommendedName>
</protein>
<sequence length="149" mass="16410">HGLLLADSLTGAVDLDAIADETERKALEGIISNFGQTPCQLLKEAHPTRLTTENAARRRARFDTYTLDVFEHLGHLKSFFVEGISDDIPLVQAVVPKNQAHSFITQGYPDLLVTVSVNGLIGAHGWLPYDKNISNYFTFTRDPTSASVK</sequence>
<reference evidence="4" key="1">
    <citation type="journal article" date="2006" name="Science">
        <title>Ancient noncoding elements conserved in the human genome.</title>
        <authorList>
            <person name="Venkatesh B."/>
            <person name="Kirkness E.F."/>
            <person name="Loh Y.H."/>
            <person name="Halpern A.L."/>
            <person name="Lee A.P."/>
            <person name="Johnson J."/>
            <person name="Dandona N."/>
            <person name="Viswanathan L.D."/>
            <person name="Tay A."/>
            <person name="Venter J.C."/>
            <person name="Strausberg R.L."/>
            <person name="Brenner S."/>
        </authorList>
    </citation>
    <scope>NUCLEOTIDE SEQUENCE [LARGE SCALE GENOMIC DNA]</scope>
</reference>
<dbReference type="Ensembl" id="ENSCMIT00000004209.1">
    <property type="protein sequence ID" value="ENSCMIP00000004057.1"/>
    <property type="gene ID" value="ENSCMIG00000002434.1"/>
</dbReference>
<dbReference type="GeneTree" id="ENSGT00940000158454"/>
<reference evidence="4" key="3">
    <citation type="journal article" date="2014" name="Nature">
        <title>Elephant shark genome provides unique insights into gnathostome evolution.</title>
        <authorList>
            <consortium name="International Elephant Shark Genome Sequencing Consortium"/>
            <person name="Venkatesh B."/>
            <person name="Lee A.P."/>
            <person name="Ravi V."/>
            <person name="Maurya A.K."/>
            <person name="Lian M.M."/>
            <person name="Swann J.B."/>
            <person name="Ohta Y."/>
            <person name="Flajnik M.F."/>
            <person name="Sutoh Y."/>
            <person name="Kasahara M."/>
            <person name="Hoon S."/>
            <person name="Gangu V."/>
            <person name="Roy S.W."/>
            <person name="Irimia M."/>
            <person name="Korzh V."/>
            <person name="Kondrychyn I."/>
            <person name="Lim Z.W."/>
            <person name="Tay B.H."/>
            <person name="Tohari S."/>
            <person name="Kong K.W."/>
            <person name="Ho S."/>
            <person name="Lorente-Galdos B."/>
            <person name="Quilez J."/>
            <person name="Marques-Bonet T."/>
            <person name="Raney B.J."/>
            <person name="Ingham P.W."/>
            <person name="Tay A."/>
            <person name="Hillier L.W."/>
            <person name="Minx P."/>
            <person name="Boehm T."/>
            <person name="Wilson R.K."/>
            <person name="Brenner S."/>
            <person name="Warren W.C."/>
        </authorList>
    </citation>
    <scope>NUCLEOTIDE SEQUENCE [LARGE SCALE GENOMIC DNA]</scope>
</reference>
<dbReference type="SUPFAM" id="SSF81837">
    <property type="entry name" value="BEACH domain"/>
    <property type="match status" value="1"/>
</dbReference>
<dbReference type="GO" id="GO:0008104">
    <property type="term" value="P:intracellular protein localization"/>
    <property type="evidence" value="ECO:0007669"/>
    <property type="project" value="TreeGrafter"/>
</dbReference>
<accession>A0A4W3GLU1</accession>
<dbReference type="InterPro" id="IPR000409">
    <property type="entry name" value="BEACH_dom"/>
</dbReference>
<dbReference type="Proteomes" id="UP000314986">
    <property type="component" value="Unassembled WGS sequence"/>
</dbReference>
<dbReference type="AlphaFoldDB" id="A0A4W3GLU1"/>
<dbReference type="InterPro" id="IPR036372">
    <property type="entry name" value="BEACH_dom_sf"/>
</dbReference>
<dbReference type="GO" id="GO:0005829">
    <property type="term" value="C:cytosol"/>
    <property type="evidence" value="ECO:0007669"/>
    <property type="project" value="TreeGrafter"/>
</dbReference>
<organism evidence="3 4">
    <name type="scientific">Callorhinchus milii</name>
    <name type="common">Ghost shark</name>
    <dbReference type="NCBI Taxonomy" id="7868"/>
    <lineage>
        <taxon>Eukaryota</taxon>
        <taxon>Metazoa</taxon>
        <taxon>Chordata</taxon>
        <taxon>Craniata</taxon>
        <taxon>Vertebrata</taxon>
        <taxon>Chondrichthyes</taxon>
        <taxon>Holocephali</taxon>
        <taxon>Chimaeriformes</taxon>
        <taxon>Callorhinchidae</taxon>
        <taxon>Callorhinchus</taxon>
    </lineage>
</organism>
<evidence type="ECO:0000256" key="1">
    <source>
        <dbReference type="ARBA" id="ARBA00022574"/>
    </source>
</evidence>
<dbReference type="PROSITE" id="PS50197">
    <property type="entry name" value="BEACH"/>
    <property type="match status" value="1"/>
</dbReference>
<reference evidence="3" key="4">
    <citation type="submission" date="2025-08" db="UniProtKB">
        <authorList>
            <consortium name="Ensembl"/>
        </authorList>
    </citation>
    <scope>IDENTIFICATION</scope>
</reference>
<evidence type="ECO:0000259" key="2">
    <source>
        <dbReference type="PROSITE" id="PS50197"/>
    </source>
</evidence>
<feature type="domain" description="BEACH" evidence="2">
    <location>
        <begin position="1"/>
        <end position="49"/>
    </location>
</feature>
<reference evidence="3" key="5">
    <citation type="submission" date="2025-09" db="UniProtKB">
        <authorList>
            <consortium name="Ensembl"/>
        </authorList>
    </citation>
    <scope>IDENTIFICATION</scope>
</reference>
<keyword evidence="4" id="KW-1185">Reference proteome</keyword>
<name>A0A4W3GLU1_CALMI</name>
<dbReference type="Pfam" id="PF02138">
    <property type="entry name" value="Beach"/>
    <property type="match status" value="1"/>
</dbReference>
<reference evidence="4" key="2">
    <citation type="journal article" date="2007" name="PLoS Biol.">
        <title>Survey sequencing and comparative analysis of the elephant shark (Callorhinchus milii) genome.</title>
        <authorList>
            <person name="Venkatesh B."/>
            <person name="Kirkness E.F."/>
            <person name="Loh Y.H."/>
            <person name="Halpern A.L."/>
            <person name="Lee A.P."/>
            <person name="Johnson J."/>
            <person name="Dandona N."/>
            <person name="Viswanathan L.D."/>
            <person name="Tay A."/>
            <person name="Venter J.C."/>
            <person name="Strausberg R.L."/>
            <person name="Brenner S."/>
        </authorList>
    </citation>
    <scope>NUCLEOTIDE SEQUENCE [LARGE SCALE GENOMIC DNA]</scope>
</reference>